<proteinExistence type="predicted"/>
<evidence type="ECO:0000313" key="2">
    <source>
        <dbReference type="Proteomes" id="UP000245207"/>
    </source>
</evidence>
<dbReference type="Proteomes" id="UP000245207">
    <property type="component" value="Unassembled WGS sequence"/>
</dbReference>
<protein>
    <submittedName>
        <fullName evidence="1">FAD2-8 protein</fullName>
    </submittedName>
</protein>
<dbReference type="EMBL" id="PKPP01006319">
    <property type="protein sequence ID" value="PWA56913.1"/>
    <property type="molecule type" value="Genomic_DNA"/>
</dbReference>
<accession>A0A2U1M6L9</accession>
<dbReference type="GO" id="GO:0016491">
    <property type="term" value="F:oxidoreductase activity"/>
    <property type="evidence" value="ECO:0007669"/>
    <property type="project" value="InterPro"/>
</dbReference>
<reference evidence="1 2" key="1">
    <citation type="journal article" date="2018" name="Mol. Plant">
        <title>The genome of Artemisia annua provides insight into the evolution of Asteraceae family and artemisinin biosynthesis.</title>
        <authorList>
            <person name="Shen Q."/>
            <person name="Zhang L."/>
            <person name="Liao Z."/>
            <person name="Wang S."/>
            <person name="Yan T."/>
            <person name="Shi P."/>
            <person name="Liu M."/>
            <person name="Fu X."/>
            <person name="Pan Q."/>
            <person name="Wang Y."/>
            <person name="Lv Z."/>
            <person name="Lu X."/>
            <person name="Zhang F."/>
            <person name="Jiang W."/>
            <person name="Ma Y."/>
            <person name="Chen M."/>
            <person name="Hao X."/>
            <person name="Li L."/>
            <person name="Tang Y."/>
            <person name="Lv G."/>
            <person name="Zhou Y."/>
            <person name="Sun X."/>
            <person name="Brodelius P.E."/>
            <person name="Rose J.K.C."/>
            <person name="Tang K."/>
        </authorList>
    </citation>
    <scope>NUCLEOTIDE SEQUENCE [LARGE SCALE GENOMIC DNA]</scope>
    <source>
        <strain evidence="2">cv. Huhao1</strain>
        <tissue evidence="1">Leaf</tissue>
    </source>
</reference>
<keyword evidence="2" id="KW-1185">Reference proteome</keyword>
<dbReference type="PANTHER" id="PTHR32100">
    <property type="entry name" value="OMEGA-6 FATTY ACID DESATURASE, CHLOROPLASTIC"/>
    <property type="match status" value="1"/>
</dbReference>
<sequence length="86" mass="9982">MDKDYGILNTVFHHVTDTHVVHHLFSTIPHYHAMEATKASKLILGEYYQFDDTSVINAMWREATECLFVEADEGGSRGVYWFNNKM</sequence>
<gene>
    <name evidence="1" type="ORF">CTI12_AA412020</name>
</gene>
<organism evidence="1 2">
    <name type="scientific">Artemisia annua</name>
    <name type="common">Sweet wormwood</name>
    <dbReference type="NCBI Taxonomy" id="35608"/>
    <lineage>
        <taxon>Eukaryota</taxon>
        <taxon>Viridiplantae</taxon>
        <taxon>Streptophyta</taxon>
        <taxon>Embryophyta</taxon>
        <taxon>Tracheophyta</taxon>
        <taxon>Spermatophyta</taxon>
        <taxon>Magnoliopsida</taxon>
        <taxon>eudicotyledons</taxon>
        <taxon>Gunneridae</taxon>
        <taxon>Pentapetalae</taxon>
        <taxon>asterids</taxon>
        <taxon>campanulids</taxon>
        <taxon>Asterales</taxon>
        <taxon>Asteraceae</taxon>
        <taxon>Asteroideae</taxon>
        <taxon>Anthemideae</taxon>
        <taxon>Artemisiinae</taxon>
        <taxon>Artemisia</taxon>
    </lineage>
</organism>
<dbReference type="AlphaFoldDB" id="A0A2U1M6L9"/>
<name>A0A2U1M6L9_ARTAN</name>
<dbReference type="OrthoDB" id="1461976at2759"/>
<comment type="caution">
    <text evidence="1">The sequence shown here is derived from an EMBL/GenBank/DDBJ whole genome shotgun (WGS) entry which is preliminary data.</text>
</comment>
<dbReference type="STRING" id="35608.A0A2U1M6L9"/>
<evidence type="ECO:0000313" key="1">
    <source>
        <dbReference type="EMBL" id="PWA56913.1"/>
    </source>
</evidence>
<dbReference type="InterPro" id="IPR012171">
    <property type="entry name" value="Fatty_acid_desaturase"/>
</dbReference>